<dbReference type="PANTHER" id="PTHR10622">
    <property type="entry name" value="HET DOMAIN-CONTAINING PROTEIN"/>
    <property type="match status" value="1"/>
</dbReference>
<organism evidence="1 2">
    <name type="scientific">Diaporthe australafricana</name>
    <dbReference type="NCBI Taxonomy" id="127596"/>
    <lineage>
        <taxon>Eukaryota</taxon>
        <taxon>Fungi</taxon>
        <taxon>Dikarya</taxon>
        <taxon>Ascomycota</taxon>
        <taxon>Pezizomycotina</taxon>
        <taxon>Sordariomycetes</taxon>
        <taxon>Sordariomycetidae</taxon>
        <taxon>Diaporthales</taxon>
        <taxon>Diaporthaceae</taxon>
        <taxon>Diaporthe</taxon>
    </lineage>
</organism>
<dbReference type="Proteomes" id="UP001583177">
    <property type="component" value="Unassembled WGS sequence"/>
</dbReference>
<sequence>MKLINCNTLRIEECFGSSDPKPYAILSHRWEDDEVTYQEVIDSQALAQKAGWVKIREACRVALSMGYDYNFTELTESINSMFKWYAKADVCFAYLSDVGPGQSPIEDSL</sequence>
<dbReference type="PANTHER" id="PTHR10622:SF12">
    <property type="entry name" value="HET DOMAIN-CONTAINING PROTEIN"/>
    <property type="match status" value="1"/>
</dbReference>
<evidence type="ECO:0000313" key="2">
    <source>
        <dbReference type="Proteomes" id="UP001583177"/>
    </source>
</evidence>
<protein>
    <submittedName>
        <fullName evidence="1">Uncharacterized protein</fullName>
    </submittedName>
</protein>
<gene>
    <name evidence="1" type="ORF">Daus18300_009277</name>
</gene>
<keyword evidence="2" id="KW-1185">Reference proteome</keyword>
<accession>A0ABR3WEV0</accession>
<proteinExistence type="predicted"/>
<dbReference type="EMBL" id="JAWRVE010000093">
    <property type="protein sequence ID" value="KAL1860364.1"/>
    <property type="molecule type" value="Genomic_DNA"/>
</dbReference>
<name>A0ABR3WEV0_9PEZI</name>
<evidence type="ECO:0000313" key="1">
    <source>
        <dbReference type="EMBL" id="KAL1860364.1"/>
    </source>
</evidence>
<comment type="caution">
    <text evidence="1">The sequence shown here is derived from an EMBL/GenBank/DDBJ whole genome shotgun (WGS) entry which is preliminary data.</text>
</comment>
<reference evidence="1 2" key="1">
    <citation type="journal article" date="2024" name="IMA Fungus">
        <title>IMA Genome - F19 : A genome assembly and annotation guide to empower mycologists, including annotated draft genome sequences of Ceratocystis pirilliformis, Diaporthe australafricana, Fusarium ophioides, Paecilomyces lecythidis, and Sporothrix stenoceras.</title>
        <authorList>
            <person name="Aylward J."/>
            <person name="Wilson A.M."/>
            <person name="Visagie C.M."/>
            <person name="Spraker J."/>
            <person name="Barnes I."/>
            <person name="Buitendag C."/>
            <person name="Ceriani C."/>
            <person name="Del Mar Angel L."/>
            <person name="du Plessis D."/>
            <person name="Fuchs T."/>
            <person name="Gasser K."/>
            <person name="Kramer D."/>
            <person name="Li W."/>
            <person name="Munsamy K."/>
            <person name="Piso A."/>
            <person name="Price J.L."/>
            <person name="Sonnekus B."/>
            <person name="Thomas C."/>
            <person name="van der Nest A."/>
            <person name="van Dijk A."/>
            <person name="van Heerden A."/>
            <person name="van Vuuren N."/>
            <person name="Yilmaz N."/>
            <person name="Duong T.A."/>
            <person name="van der Merwe N.A."/>
            <person name="Wingfield M.J."/>
            <person name="Wingfield B.D."/>
        </authorList>
    </citation>
    <scope>NUCLEOTIDE SEQUENCE [LARGE SCALE GENOMIC DNA]</scope>
    <source>
        <strain evidence="1 2">CMW 18300</strain>
    </source>
</reference>